<organism evidence="10 11">
    <name type="scientific">Ureibacillus massiliensis 4400831 = CIP 108448 = CCUG 49529</name>
    <dbReference type="NCBI Taxonomy" id="1211035"/>
    <lineage>
        <taxon>Bacteria</taxon>
        <taxon>Bacillati</taxon>
        <taxon>Bacillota</taxon>
        <taxon>Bacilli</taxon>
        <taxon>Bacillales</taxon>
        <taxon>Caryophanaceae</taxon>
        <taxon>Ureibacillus</taxon>
    </lineage>
</organism>
<evidence type="ECO:0000256" key="7">
    <source>
        <dbReference type="ARBA" id="ARBA00023136"/>
    </source>
</evidence>
<proteinExistence type="inferred from homology"/>
<feature type="transmembrane region" description="Helical" evidence="8">
    <location>
        <begin position="241"/>
        <end position="265"/>
    </location>
</feature>
<evidence type="ECO:0000256" key="5">
    <source>
        <dbReference type="ARBA" id="ARBA00022692"/>
    </source>
</evidence>
<dbReference type="EMBL" id="JPVQ01000001">
    <property type="protein sequence ID" value="KGR92299.1"/>
    <property type="molecule type" value="Genomic_DNA"/>
</dbReference>
<dbReference type="AlphaFoldDB" id="A0A0A3J5L5"/>
<keyword evidence="11" id="KW-1185">Reference proteome</keyword>
<dbReference type="CDD" id="cd06261">
    <property type="entry name" value="TM_PBP2"/>
    <property type="match status" value="1"/>
</dbReference>
<comment type="caution">
    <text evidence="10">The sequence shown here is derived from an EMBL/GenBank/DDBJ whole genome shotgun (WGS) entry which is preliminary data.</text>
</comment>
<comment type="similarity">
    <text evidence="2">Belongs to the binding-protein-dependent transport system permease family. CysTW subfamily.</text>
</comment>
<dbReference type="PANTHER" id="PTHR42929:SF1">
    <property type="entry name" value="INNER MEMBRANE ABC TRANSPORTER PERMEASE PROTEIN YDCU-RELATED"/>
    <property type="match status" value="1"/>
</dbReference>
<gene>
    <name evidence="10" type="ORF">CD30_00260</name>
</gene>
<evidence type="ECO:0000259" key="9">
    <source>
        <dbReference type="PROSITE" id="PS50928"/>
    </source>
</evidence>
<evidence type="ECO:0000256" key="3">
    <source>
        <dbReference type="ARBA" id="ARBA00022448"/>
    </source>
</evidence>
<comment type="subcellular location">
    <subcellularLocation>
        <location evidence="1 8">Cell membrane</location>
        <topology evidence="1 8">Multi-pass membrane protein</topology>
    </subcellularLocation>
</comment>
<evidence type="ECO:0000256" key="1">
    <source>
        <dbReference type="ARBA" id="ARBA00004651"/>
    </source>
</evidence>
<feature type="transmembrane region" description="Helical" evidence="8">
    <location>
        <begin position="63"/>
        <end position="85"/>
    </location>
</feature>
<dbReference type="GO" id="GO:0005886">
    <property type="term" value="C:plasma membrane"/>
    <property type="evidence" value="ECO:0007669"/>
    <property type="project" value="UniProtKB-SubCell"/>
</dbReference>
<name>A0A0A3J5L5_9BACL</name>
<evidence type="ECO:0000256" key="6">
    <source>
        <dbReference type="ARBA" id="ARBA00022989"/>
    </source>
</evidence>
<dbReference type="Gene3D" id="1.10.3720.10">
    <property type="entry name" value="MetI-like"/>
    <property type="match status" value="1"/>
</dbReference>
<evidence type="ECO:0000256" key="8">
    <source>
        <dbReference type="RuleBase" id="RU363032"/>
    </source>
</evidence>
<keyword evidence="7 8" id="KW-0472">Membrane</keyword>
<protein>
    <recommendedName>
        <fullName evidence="9">ABC transmembrane type-1 domain-containing protein</fullName>
    </recommendedName>
</protein>
<evidence type="ECO:0000256" key="4">
    <source>
        <dbReference type="ARBA" id="ARBA00022475"/>
    </source>
</evidence>
<dbReference type="InterPro" id="IPR000515">
    <property type="entry name" value="MetI-like"/>
</dbReference>
<dbReference type="InterPro" id="IPR035906">
    <property type="entry name" value="MetI-like_sf"/>
</dbReference>
<sequence>MKGVINFYRIVGLVALIFMAIFFLYPLCLIFFQSLYKGQNFTLDNYTALFENKMYLLTLWRTLYTAIISTIITLIIGYTLAYFIVKVKQPFQGYLLIITILPMFISLIIRLYGWIILLNSDGFISNIYEKVFNQETILFSSVSVIIGIVHYILPFVVLNMYTTLKKVEPSLIDASITLGETPFNTFWKIIFPLSLPGVFASASVSFTLAASTFLVPILLGGPSNGMLANLVYTLVVNLGNIGMGASVSILLLIIVLFVLIILGALERKYDNA</sequence>
<dbReference type="PANTHER" id="PTHR42929">
    <property type="entry name" value="INNER MEMBRANE ABC TRANSPORTER PERMEASE PROTEIN YDCU-RELATED-RELATED"/>
    <property type="match status" value="1"/>
</dbReference>
<dbReference type="Proteomes" id="UP000030595">
    <property type="component" value="Unassembled WGS sequence"/>
</dbReference>
<dbReference type="Pfam" id="PF00528">
    <property type="entry name" value="BPD_transp_1"/>
    <property type="match status" value="1"/>
</dbReference>
<feature type="transmembrane region" description="Helical" evidence="8">
    <location>
        <begin position="198"/>
        <end position="221"/>
    </location>
</feature>
<dbReference type="PROSITE" id="PS50928">
    <property type="entry name" value="ABC_TM1"/>
    <property type="match status" value="1"/>
</dbReference>
<keyword evidence="3 8" id="KW-0813">Transport</keyword>
<dbReference type="SUPFAM" id="SSF161098">
    <property type="entry name" value="MetI-like"/>
    <property type="match status" value="1"/>
</dbReference>
<feature type="transmembrane region" description="Helical" evidence="8">
    <location>
        <begin position="137"/>
        <end position="158"/>
    </location>
</feature>
<reference evidence="10 11" key="1">
    <citation type="submission" date="2014-02" db="EMBL/GenBank/DDBJ databases">
        <title>Draft genome sequence of Lysinibacillus massiliensis CCUG 49529.</title>
        <authorList>
            <person name="Zhang F."/>
            <person name="Wang G."/>
            <person name="Zhang L."/>
        </authorList>
    </citation>
    <scope>NUCLEOTIDE SEQUENCE [LARGE SCALE GENOMIC DNA]</scope>
    <source>
        <strain evidence="10 11">CCUG 49529</strain>
    </source>
</reference>
<evidence type="ECO:0000313" key="10">
    <source>
        <dbReference type="EMBL" id="KGR92299.1"/>
    </source>
</evidence>
<accession>A0A0A3J5L5</accession>
<feature type="transmembrane region" description="Helical" evidence="8">
    <location>
        <begin position="94"/>
        <end position="117"/>
    </location>
</feature>
<evidence type="ECO:0000256" key="2">
    <source>
        <dbReference type="ARBA" id="ARBA00007069"/>
    </source>
</evidence>
<feature type="domain" description="ABC transmembrane type-1" evidence="9">
    <location>
        <begin position="59"/>
        <end position="262"/>
    </location>
</feature>
<keyword evidence="4" id="KW-1003">Cell membrane</keyword>
<dbReference type="GO" id="GO:0055085">
    <property type="term" value="P:transmembrane transport"/>
    <property type="evidence" value="ECO:0007669"/>
    <property type="project" value="InterPro"/>
</dbReference>
<feature type="transmembrane region" description="Helical" evidence="8">
    <location>
        <begin position="7"/>
        <end position="32"/>
    </location>
</feature>
<evidence type="ECO:0000313" key="11">
    <source>
        <dbReference type="Proteomes" id="UP000030595"/>
    </source>
</evidence>
<dbReference type="RefSeq" id="WP_036170775.1">
    <property type="nucleotide sequence ID" value="NZ_AVCZ01000001.1"/>
</dbReference>
<dbReference type="eggNOG" id="COG1176">
    <property type="taxonomic scope" value="Bacteria"/>
</dbReference>
<keyword evidence="6 8" id="KW-1133">Transmembrane helix</keyword>
<dbReference type="OrthoDB" id="725at2"/>
<keyword evidence="5 8" id="KW-0812">Transmembrane</keyword>